<reference evidence="3" key="1">
    <citation type="journal article" date="2019" name="Int. J. Syst. Evol. Microbiol.">
        <title>The Global Catalogue of Microorganisms (GCM) 10K type strain sequencing project: providing services to taxonomists for standard genome sequencing and annotation.</title>
        <authorList>
            <consortium name="The Broad Institute Genomics Platform"/>
            <consortium name="The Broad Institute Genome Sequencing Center for Infectious Disease"/>
            <person name="Wu L."/>
            <person name="Ma J."/>
        </authorList>
    </citation>
    <scope>NUCLEOTIDE SEQUENCE [LARGE SCALE GENOMIC DNA]</scope>
    <source>
        <strain evidence="3">CCUG 57942</strain>
    </source>
</reference>
<sequence>MKPTLLALTGATTLVLVACENPADKSTAATVSEAKEITQGEVSGQKWTFTEDSTITFVGSKVTGKPEGGFKKFSGHFYVDGESLAASGHEVEIDMSSTWSDAEKLTGHLLSADFFDVEQFPTSTFTVTGIEKKAGSKGETHLLTGNFSFHGVTKSIDIPVTVGQSAEEITVKADFYINRFDFNVKYPGKTDDLIREQVVIRFDLKAKPEA</sequence>
<dbReference type="Pfam" id="PF04264">
    <property type="entry name" value="YceI"/>
    <property type="match status" value="1"/>
</dbReference>
<dbReference type="SUPFAM" id="SSF101874">
    <property type="entry name" value="YceI-like"/>
    <property type="match status" value="1"/>
</dbReference>
<dbReference type="EMBL" id="JBHUJB010000035">
    <property type="protein sequence ID" value="MFD2159035.1"/>
    <property type="molecule type" value="Genomic_DNA"/>
</dbReference>
<dbReference type="SMART" id="SM00867">
    <property type="entry name" value="YceI"/>
    <property type="match status" value="1"/>
</dbReference>
<organism evidence="2 3">
    <name type="scientific">Rubritalea tangerina</name>
    <dbReference type="NCBI Taxonomy" id="430798"/>
    <lineage>
        <taxon>Bacteria</taxon>
        <taxon>Pseudomonadati</taxon>
        <taxon>Verrucomicrobiota</taxon>
        <taxon>Verrucomicrobiia</taxon>
        <taxon>Verrucomicrobiales</taxon>
        <taxon>Rubritaleaceae</taxon>
        <taxon>Rubritalea</taxon>
    </lineage>
</organism>
<name>A0ABW4ZAU5_9BACT</name>
<dbReference type="Proteomes" id="UP001597389">
    <property type="component" value="Unassembled WGS sequence"/>
</dbReference>
<dbReference type="Gene3D" id="2.40.128.110">
    <property type="entry name" value="Lipid/polyisoprenoid-binding, YceI-like"/>
    <property type="match status" value="1"/>
</dbReference>
<dbReference type="PROSITE" id="PS51257">
    <property type="entry name" value="PROKAR_LIPOPROTEIN"/>
    <property type="match status" value="1"/>
</dbReference>
<dbReference type="RefSeq" id="WP_377087392.1">
    <property type="nucleotide sequence ID" value="NZ_JBHSJL010000014.1"/>
</dbReference>
<feature type="domain" description="Lipid/polyisoprenoid-binding YceI-like" evidence="1">
    <location>
        <begin position="46"/>
        <end position="207"/>
    </location>
</feature>
<dbReference type="PANTHER" id="PTHR34406">
    <property type="entry name" value="PROTEIN YCEI"/>
    <property type="match status" value="1"/>
</dbReference>
<dbReference type="InterPro" id="IPR036761">
    <property type="entry name" value="TTHA0802/YceI-like_sf"/>
</dbReference>
<proteinExistence type="predicted"/>
<protein>
    <submittedName>
        <fullName evidence="2">YceI family protein</fullName>
    </submittedName>
</protein>
<comment type="caution">
    <text evidence="2">The sequence shown here is derived from an EMBL/GenBank/DDBJ whole genome shotgun (WGS) entry which is preliminary data.</text>
</comment>
<dbReference type="PANTHER" id="PTHR34406:SF1">
    <property type="entry name" value="PROTEIN YCEI"/>
    <property type="match status" value="1"/>
</dbReference>
<keyword evidence="3" id="KW-1185">Reference proteome</keyword>
<dbReference type="InterPro" id="IPR007372">
    <property type="entry name" value="Lipid/polyisoprenoid-bd_YceI"/>
</dbReference>
<evidence type="ECO:0000313" key="2">
    <source>
        <dbReference type="EMBL" id="MFD2159035.1"/>
    </source>
</evidence>
<evidence type="ECO:0000313" key="3">
    <source>
        <dbReference type="Proteomes" id="UP001597389"/>
    </source>
</evidence>
<accession>A0ABW4ZAU5</accession>
<evidence type="ECO:0000259" key="1">
    <source>
        <dbReference type="SMART" id="SM00867"/>
    </source>
</evidence>
<gene>
    <name evidence="2" type="ORF">ACFSW8_09005</name>
</gene>